<evidence type="ECO:0000259" key="2">
    <source>
        <dbReference type="Pfam" id="PF00188"/>
    </source>
</evidence>
<sequence>MNISRHLRDFFVPDARNNYTPHAVSHRNLSFYAGLMFSVKLLTIFSLDLLPQNQAFSSALTQENVLQLTNYSRQAFGLSDLKANSELSKAALAKAQDMFKNQYFAHNSPLGLTPWDFIKAEGYNYIIAGENLAVNFYTSESLESAWMNSPEHKANILNKDFQDIGIGIFSGTLKGLKATVVVQMFGSVMDQPITMQNSFTTKQVILTPEQKVFIPTPQKISLATPFLESPDYSLTNKKVFSLKGFAPGADTVYVLINHEAVASIPVVQGKFSIDLNLSEGSSIVNVVSFKNGIESSPISKTLTIQLDTSAPNVSEANILPSSQGEYIVEVQTQGDAAKVLANLGDKNIFLQPTQDPNVWQGKFVGSLEELQGKLSVSAYDLAGNAKISAVANLAVDAVDTYGFMAEKDYKVSLVGQIFSLNAVNQFYIYFVLFLLAALGVSIGVKRHVQNLGLIAHTSAMVVVALIFWVT</sequence>
<dbReference type="Gene3D" id="3.40.33.10">
    <property type="entry name" value="CAP"/>
    <property type="match status" value="1"/>
</dbReference>
<evidence type="ECO:0000313" key="3">
    <source>
        <dbReference type="EMBL" id="TSC65072.1"/>
    </source>
</evidence>
<dbReference type="InterPro" id="IPR035940">
    <property type="entry name" value="CAP_sf"/>
</dbReference>
<comment type="caution">
    <text evidence="3">The sequence shown here is derived from an EMBL/GenBank/DDBJ whole genome shotgun (WGS) entry which is preliminary data.</text>
</comment>
<feature type="transmembrane region" description="Helical" evidence="1">
    <location>
        <begin position="451"/>
        <end position="469"/>
    </location>
</feature>
<reference evidence="3 4" key="1">
    <citation type="submission" date="2017-07" db="EMBL/GenBank/DDBJ databases">
        <title>Mechanisms for carbon and nitrogen cycling indicate functional differentiation within the Candidate Phyla Radiation.</title>
        <authorList>
            <person name="Danczak R.E."/>
            <person name="Johnston M.D."/>
            <person name="Kenah C."/>
            <person name="Slattery M."/>
            <person name="Wrighton K.C."/>
            <person name="Wilkins M.J."/>
        </authorList>
    </citation>
    <scope>NUCLEOTIDE SEQUENCE [LARGE SCALE GENOMIC DNA]</scope>
    <source>
        <strain evidence="3">Gr01-1014_77</strain>
    </source>
</reference>
<dbReference type="Pfam" id="PF00188">
    <property type="entry name" value="CAP"/>
    <property type="match status" value="1"/>
</dbReference>
<feature type="domain" description="SCP" evidence="2">
    <location>
        <begin position="66"/>
        <end position="183"/>
    </location>
</feature>
<evidence type="ECO:0000313" key="4">
    <source>
        <dbReference type="Proteomes" id="UP000319613"/>
    </source>
</evidence>
<keyword evidence="1" id="KW-0812">Transmembrane</keyword>
<protein>
    <submittedName>
        <fullName evidence="3">Uncharacterized protein, YkwD family</fullName>
    </submittedName>
</protein>
<organism evidence="3 4">
    <name type="scientific">Candidatus Doudnabacteria bacterium Gr01-1014_77</name>
    <dbReference type="NCBI Taxonomy" id="2017133"/>
    <lineage>
        <taxon>Bacteria</taxon>
        <taxon>Candidatus Doudnaibacteriota</taxon>
    </lineage>
</organism>
<dbReference type="SUPFAM" id="SSF55797">
    <property type="entry name" value="PR-1-like"/>
    <property type="match status" value="1"/>
</dbReference>
<dbReference type="PANTHER" id="PTHR31157:SF1">
    <property type="entry name" value="SCP DOMAIN-CONTAINING PROTEIN"/>
    <property type="match status" value="1"/>
</dbReference>
<keyword evidence="1" id="KW-1133">Transmembrane helix</keyword>
<name>A0A554J9Q7_9BACT</name>
<dbReference type="PANTHER" id="PTHR31157">
    <property type="entry name" value="SCP DOMAIN-CONTAINING PROTEIN"/>
    <property type="match status" value="1"/>
</dbReference>
<dbReference type="InterPro" id="IPR014044">
    <property type="entry name" value="CAP_dom"/>
</dbReference>
<keyword evidence="1" id="KW-0472">Membrane</keyword>
<dbReference type="EMBL" id="VMFF01000071">
    <property type="protein sequence ID" value="TSC65072.1"/>
    <property type="molecule type" value="Genomic_DNA"/>
</dbReference>
<gene>
    <name evidence="3" type="ORF">G01um101477_632</name>
</gene>
<dbReference type="AlphaFoldDB" id="A0A554J9Q7"/>
<feature type="transmembrane region" description="Helical" evidence="1">
    <location>
        <begin position="426"/>
        <end position="444"/>
    </location>
</feature>
<proteinExistence type="predicted"/>
<accession>A0A554J9Q7</accession>
<dbReference type="Proteomes" id="UP000319613">
    <property type="component" value="Unassembled WGS sequence"/>
</dbReference>
<evidence type="ECO:0000256" key="1">
    <source>
        <dbReference type="SAM" id="Phobius"/>
    </source>
</evidence>
<dbReference type="CDD" id="cd05379">
    <property type="entry name" value="CAP_bacterial"/>
    <property type="match status" value="1"/>
</dbReference>